<dbReference type="InterPro" id="IPR025875">
    <property type="entry name" value="Leu-rich_rpt_4"/>
</dbReference>
<dbReference type="OrthoDB" id="1517790at2759"/>
<gene>
    <name evidence="3" type="ORF">HDID_LOCUS9853</name>
</gene>
<evidence type="ECO:0000256" key="1">
    <source>
        <dbReference type="ARBA" id="ARBA00022614"/>
    </source>
</evidence>
<reference evidence="3 4" key="2">
    <citation type="submission" date="2018-11" db="EMBL/GenBank/DDBJ databases">
        <authorList>
            <consortium name="Pathogen Informatics"/>
        </authorList>
    </citation>
    <scope>NUCLEOTIDE SEQUENCE [LARGE SCALE GENOMIC DNA]</scope>
</reference>
<dbReference type="InterPro" id="IPR032675">
    <property type="entry name" value="LRR_dom_sf"/>
</dbReference>
<dbReference type="PANTHER" id="PTHR46652">
    <property type="entry name" value="LEUCINE-RICH REPEAT AND IQ DOMAIN-CONTAINING PROTEIN 1-RELATED"/>
    <property type="match status" value="1"/>
</dbReference>
<evidence type="ECO:0000313" key="5">
    <source>
        <dbReference type="WBParaSite" id="HDID_0000985501-mRNA-1"/>
    </source>
</evidence>
<dbReference type="WBParaSite" id="HDID_0000985501-mRNA-1">
    <property type="protein sequence ID" value="HDID_0000985501-mRNA-1"/>
    <property type="gene ID" value="HDID_0000985501"/>
</dbReference>
<dbReference type="Proteomes" id="UP000274504">
    <property type="component" value="Unassembled WGS sequence"/>
</dbReference>
<evidence type="ECO:0000313" key="3">
    <source>
        <dbReference type="EMBL" id="VDL62272.1"/>
    </source>
</evidence>
<dbReference type="SUPFAM" id="SSF52058">
    <property type="entry name" value="L domain-like"/>
    <property type="match status" value="2"/>
</dbReference>
<dbReference type="InterPro" id="IPR050836">
    <property type="entry name" value="SDS22/Internalin_LRR"/>
</dbReference>
<protein>
    <submittedName>
        <fullName evidence="5">Protein phosphatase 1 regulatory subunit 22</fullName>
    </submittedName>
</protein>
<proteinExistence type="predicted"/>
<sequence length="1339" mass="152933">MDSLSPDVLKETRRLNNIPEGDSIGAHSVRILSLFFNPLPPDKSLTLFTNLVELVFIGQQVKNLSFVKYCPKLKKLWVCEGGLKSMRGIRRAERLEELVLFDNNISQLEDLDSMTSLRRLWINDNGIVTLTEINNLTNTIDLNLAGNKIFRLNNALISLPNLETLNISGNLLYDLQDILLLSNLPKLKVLTLNDPEYLPSVVTLQPHTLLALSYQIPQLDSIDGIRLDKPFRSLIDSIICDKKLFFYSISRHRHNQLLKCKRDLDKLRNELSNDILEQIRMLDLQAKSSESYIERAKITEKIMLKRLLESVQDRITFWKNRLEDIKFEFGLSASCNLNRCLYTAELQMFGCLSVDPIYKSSALFNLCENFLQTRVCWHDKSFESFSKMRLKNIWHIRNTLLNEHRRSIQSEDDDLFLYNRFFSTDDDFCHLGEILRCGFSNERVAGHFRFTSLLNKLLPPDKLATGRLCNISFIILVVRGVKREKDNCSKTEIILPSANSFLSNGTRKFCACSLVHFEFDFNNCDAIIPEFITEIQLISKSAVNQTSRNLNSSVDFAQDFEDLMSIPHLQFPPDLSKYNTAEDLRHSWFSSTDPNKFGSVTKLNLFGTGFRSFQILKELTSLTSLSLSNCELRDLEGLSLNFLETLDVSHNSISTFRGLGYCPSLHSLNANWNLLSNLQEEVENLLCVTKKLVTIQLELNPWICCRISDEYALNLFSLLVCDAKSKDEILANSKEIFRRSHIFSKSTKNMLSLWPVTKTLYRGCSNNMHNLDFFMKTTQFWSRLNPINSEVFQSLRVLYLNCVNLTDLKFLNGLEQLEELSIESNGLTSLQGIGDFKNLQILLAGDNFIKTIANLGFKGLKNLKVLALDSNELSSITHLKHCHSLQQIYISGNNITDYQSVLALQNMPDLKVLDMRFNPIKLNLSKHRLRTIYHLPQLHFLDGKPVNSNELKEAKAYFDGRLTTEFLLASLDIKTPEGLSHFNIENKNIRSIELTPVEIFSNLRTVNLQNNNLTSFEGLLELKNLEILWLTGNKISSFRALDRKATYLPKLSVLSLERNGIKSLIGLHLNRLPSIETLFLQDNALTNISGLAGLVNLRYLILDRNRIHKIHPKEFSSLSKLIELHLDDNRLRDIPPMENLEGLEHFYLSANRLGKLECVLNNLKLLSKLSQLSLYDNPLSKVTHYRLIVLKHLPNLQSLDGIRYNLGEKAIAKLLFEENNDSEDYGDNFYSQNKPLWQSSIIERNQSTLETNSSGSLGVKSHQLNLNFPSIPSSASRPVDFNSQAFTSNPLKTQVTENIGKSKIVPKPYTKRVVMVLPGISINAMAQFGTQESNVNKNS</sequence>
<accession>A0A0R3SW39</accession>
<dbReference type="PANTHER" id="PTHR46652:SF3">
    <property type="entry name" value="LEUCINE-RICH REPEAT-CONTAINING PROTEIN 9"/>
    <property type="match status" value="1"/>
</dbReference>
<keyword evidence="2" id="KW-0677">Repeat</keyword>
<dbReference type="EMBL" id="UYSG01011421">
    <property type="protein sequence ID" value="VDL62272.1"/>
    <property type="molecule type" value="Genomic_DNA"/>
</dbReference>
<dbReference type="SUPFAM" id="SSF52075">
    <property type="entry name" value="Outer arm dynein light chain 1"/>
    <property type="match status" value="1"/>
</dbReference>
<keyword evidence="1" id="KW-0433">Leucine-rich repeat</keyword>
<reference evidence="5" key="1">
    <citation type="submission" date="2017-02" db="UniProtKB">
        <authorList>
            <consortium name="WormBaseParasite"/>
        </authorList>
    </citation>
    <scope>IDENTIFICATION</scope>
</reference>
<evidence type="ECO:0000256" key="2">
    <source>
        <dbReference type="ARBA" id="ARBA00022737"/>
    </source>
</evidence>
<dbReference type="SMART" id="SM00364">
    <property type="entry name" value="LRR_BAC"/>
    <property type="match status" value="6"/>
</dbReference>
<dbReference type="Pfam" id="PF13855">
    <property type="entry name" value="LRR_8"/>
    <property type="match status" value="2"/>
</dbReference>
<dbReference type="Pfam" id="PF12799">
    <property type="entry name" value="LRR_4"/>
    <property type="match status" value="1"/>
</dbReference>
<dbReference type="STRING" id="6216.A0A0R3SW39"/>
<dbReference type="SMART" id="SM00365">
    <property type="entry name" value="LRR_SD22"/>
    <property type="match status" value="15"/>
</dbReference>
<dbReference type="Gene3D" id="3.80.10.10">
    <property type="entry name" value="Ribonuclease Inhibitor"/>
    <property type="match status" value="5"/>
</dbReference>
<evidence type="ECO:0000313" key="4">
    <source>
        <dbReference type="Proteomes" id="UP000274504"/>
    </source>
</evidence>
<dbReference type="InterPro" id="IPR003591">
    <property type="entry name" value="Leu-rich_rpt_typical-subtyp"/>
</dbReference>
<dbReference type="PROSITE" id="PS51450">
    <property type="entry name" value="LRR"/>
    <property type="match status" value="11"/>
</dbReference>
<organism evidence="5">
    <name type="scientific">Hymenolepis diminuta</name>
    <name type="common">Rat tapeworm</name>
    <dbReference type="NCBI Taxonomy" id="6216"/>
    <lineage>
        <taxon>Eukaryota</taxon>
        <taxon>Metazoa</taxon>
        <taxon>Spiralia</taxon>
        <taxon>Lophotrochozoa</taxon>
        <taxon>Platyhelminthes</taxon>
        <taxon>Cestoda</taxon>
        <taxon>Eucestoda</taxon>
        <taxon>Cyclophyllidea</taxon>
        <taxon>Hymenolepididae</taxon>
        <taxon>Hymenolepis</taxon>
    </lineage>
</organism>
<dbReference type="SMART" id="SM00369">
    <property type="entry name" value="LRR_TYP"/>
    <property type="match status" value="12"/>
</dbReference>
<dbReference type="InterPro" id="IPR001611">
    <property type="entry name" value="Leu-rich_rpt"/>
</dbReference>
<name>A0A0R3SW39_HYMDI</name>